<keyword evidence="12" id="KW-0732">Signal</keyword>
<dbReference type="Proteomes" id="UP000297706">
    <property type="component" value="Unassembled WGS sequence"/>
</dbReference>
<evidence type="ECO:0000256" key="2">
    <source>
        <dbReference type="ARBA" id="ARBA00009810"/>
    </source>
</evidence>
<dbReference type="GO" id="GO:0044718">
    <property type="term" value="P:siderophore transmembrane transport"/>
    <property type="evidence" value="ECO:0007669"/>
    <property type="project" value="TreeGrafter"/>
</dbReference>
<reference evidence="15 16" key="1">
    <citation type="submission" date="2018-02" db="EMBL/GenBank/DDBJ databases">
        <title>A novel lanthanide dependent methylotroph, Methylotenera sp. La3113.</title>
        <authorList>
            <person name="Lv H."/>
            <person name="Tani A."/>
        </authorList>
    </citation>
    <scope>NUCLEOTIDE SEQUENCE [LARGE SCALE GENOMIC DNA]</scope>
    <source>
        <strain evidence="15 16">La3113</strain>
    </source>
</reference>
<evidence type="ECO:0000256" key="10">
    <source>
        <dbReference type="PROSITE-ProRule" id="PRU01360"/>
    </source>
</evidence>
<evidence type="ECO:0000259" key="14">
    <source>
        <dbReference type="Pfam" id="PF07715"/>
    </source>
</evidence>
<comment type="similarity">
    <text evidence="2 10 11">Belongs to the TonB-dependent receptor family.</text>
</comment>
<dbReference type="InterPro" id="IPR039426">
    <property type="entry name" value="TonB-dep_rcpt-like"/>
</dbReference>
<feature type="chain" id="PRO_5021242111" evidence="12">
    <location>
        <begin position="27"/>
        <end position="818"/>
    </location>
</feature>
<feature type="domain" description="TonB-dependent receptor-like beta-barrel" evidence="13">
    <location>
        <begin position="230"/>
        <end position="749"/>
    </location>
</feature>
<dbReference type="GO" id="GO:0015344">
    <property type="term" value="F:siderophore uptake transmembrane transporter activity"/>
    <property type="evidence" value="ECO:0007669"/>
    <property type="project" value="TreeGrafter"/>
</dbReference>
<evidence type="ECO:0000256" key="3">
    <source>
        <dbReference type="ARBA" id="ARBA00022448"/>
    </source>
</evidence>
<evidence type="ECO:0000313" key="15">
    <source>
        <dbReference type="EMBL" id="TFW70995.1"/>
    </source>
</evidence>
<dbReference type="InterPro" id="IPR036942">
    <property type="entry name" value="Beta-barrel_TonB_sf"/>
</dbReference>
<evidence type="ECO:0000256" key="6">
    <source>
        <dbReference type="ARBA" id="ARBA00023077"/>
    </source>
</evidence>
<keyword evidence="8 15" id="KW-0675">Receptor</keyword>
<keyword evidence="6 11" id="KW-0798">TonB box</keyword>
<keyword evidence="7 10" id="KW-0472">Membrane</keyword>
<dbReference type="SUPFAM" id="SSF56935">
    <property type="entry name" value="Porins"/>
    <property type="match status" value="1"/>
</dbReference>
<comment type="caution">
    <text evidence="15">The sequence shown here is derived from an EMBL/GenBank/DDBJ whole genome shotgun (WGS) entry which is preliminary data.</text>
</comment>
<dbReference type="InterPro" id="IPR012910">
    <property type="entry name" value="Plug_dom"/>
</dbReference>
<evidence type="ECO:0000256" key="12">
    <source>
        <dbReference type="SAM" id="SignalP"/>
    </source>
</evidence>
<keyword evidence="5 10" id="KW-0812">Transmembrane</keyword>
<evidence type="ECO:0000256" key="8">
    <source>
        <dbReference type="ARBA" id="ARBA00023170"/>
    </source>
</evidence>
<evidence type="ECO:0000256" key="9">
    <source>
        <dbReference type="ARBA" id="ARBA00023237"/>
    </source>
</evidence>
<evidence type="ECO:0000256" key="1">
    <source>
        <dbReference type="ARBA" id="ARBA00004571"/>
    </source>
</evidence>
<evidence type="ECO:0000313" key="16">
    <source>
        <dbReference type="Proteomes" id="UP000297706"/>
    </source>
</evidence>
<dbReference type="InterPro" id="IPR000531">
    <property type="entry name" value="Beta-barrel_TonB"/>
</dbReference>
<keyword evidence="9 10" id="KW-0998">Cell outer membrane</keyword>
<dbReference type="PANTHER" id="PTHR30069:SF39">
    <property type="entry name" value="BLL6183 PROTEIN"/>
    <property type="match status" value="1"/>
</dbReference>
<gene>
    <name evidence="15" type="ORF">C3Y98_08640</name>
</gene>
<dbReference type="InterPro" id="IPR037066">
    <property type="entry name" value="Plug_dom_sf"/>
</dbReference>
<feature type="signal peptide" evidence="12">
    <location>
        <begin position="1"/>
        <end position="26"/>
    </location>
</feature>
<organism evidence="15 16">
    <name type="scientific">Methylotenera oryzisoli</name>
    <dbReference type="NCBI Taxonomy" id="2080758"/>
    <lineage>
        <taxon>Bacteria</taxon>
        <taxon>Pseudomonadati</taxon>
        <taxon>Pseudomonadota</taxon>
        <taxon>Betaproteobacteria</taxon>
        <taxon>Nitrosomonadales</taxon>
        <taxon>Methylophilaceae</taxon>
        <taxon>Methylotenera</taxon>
    </lineage>
</organism>
<dbReference type="OrthoDB" id="98353at2"/>
<name>A0A4Y9VQM0_9PROT</name>
<dbReference type="Gene3D" id="2.170.130.10">
    <property type="entry name" value="TonB-dependent receptor, plug domain"/>
    <property type="match status" value="1"/>
</dbReference>
<dbReference type="Pfam" id="PF00593">
    <property type="entry name" value="TonB_dep_Rec_b-barrel"/>
    <property type="match status" value="1"/>
</dbReference>
<accession>A0A4Y9VQM0</accession>
<comment type="subcellular location">
    <subcellularLocation>
        <location evidence="1 10">Cell outer membrane</location>
        <topology evidence="1 10">Multi-pass membrane protein</topology>
    </subcellularLocation>
</comment>
<evidence type="ECO:0000256" key="11">
    <source>
        <dbReference type="RuleBase" id="RU003357"/>
    </source>
</evidence>
<sequence>MQNTMKPKLILLAILAAYSVPQAVQAGEKITIDKVEVVSTTPLPSVGVPVSQIPSNVQTVDAEDLDRTQSLDISEYMKRHMGSVYVNEVQNNPLQPDVNYRGFTASPLLGTPQGLSIYMDGVRMNQPFGDVVSWDLIPKNAIKGMQLMPGSNPMFGLNTLGGALSIQTKNGRDNPGGALQTLFGSWGRNVTNMEYGGVADNIDYFVAGTFFDENGWRDHSESNSKQLFGKLGWHGEKTDLNLTYAWADTDLNGNGMTPQSMLRRNYDSVFTWPDNTQNKSNFLNLQLAHYFTDNVSLTGNTYYRKIKTRSYNGDLNDGALPEEVGGQGQNILTAGFVSACPAQLASVGGEPLEKCTGLINRSEVNQENMGIFGQVNVSNQLWGRANSYSIGSGFDFSRSTYKASSEYGSVTSDRGIRGTGFFLDPTNGMDFNADNELDDARVNLRGKNYTWSVFATDTLAVTDKLHVTAAARYNHIRVKNSDRLDGDIYRDADDSLSGNHTFSRVNPALGLTYAVSGALNAYAGYNEGSRAPTSIELGCANPDNGCRLPNAMAGDPPLDQVVTKTWEAGLRGKLNSAVSWNAGVFTATNYDDIQFISSPTSGEGYFKNFGETRRRGVEGGLNAVVGNLGFGANYTFLDATYQSNETFMAEANSSADDGNVNVKKGNRIPLVPRNVFKFYSNYRVTDRFSVGGDLLAIAGSYARGNENNKHESGGTFLGGGKIAGYSTINLSAAFQINNEWNLFARVNNVLDKEYATAGQLGASPFSPASGNYMIGGSNNRRSMTVGETFLAPGAPRSAWIGVRYEFGGKKSAYAPSAD</sequence>
<evidence type="ECO:0000256" key="4">
    <source>
        <dbReference type="ARBA" id="ARBA00022452"/>
    </source>
</evidence>
<dbReference type="GO" id="GO:0009279">
    <property type="term" value="C:cell outer membrane"/>
    <property type="evidence" value="ECO:0007669"/>
    <property type="project" value="UniProtKB-SubCell"/>
</dbReference>
<dbReference type="PROSITE" id="PS52016">
    <property type="entry name" value="TONB_DEPENDENT_REC_3"/>
    <property type="match status" value="1"/>
</dbReference>
<dbReference type="EMBL" id="PQVH01000010">
    <property type="protein sequence ID" value="TFW70995.1"/>
    <property type="molecule type" value="Genomic_DNA"/>
</dbReference>
<proteinExistence type="inferred from homology"/>
<keyword evidence="16" id="KW-1185">Reference proteome</keyword>
<evidence type="ECO:0000256" key="5">
    <source>
        <dbReference type="ARBA" id="ARBA00022692"/>
    </source>
</evidence>
<evidence type="ECO:0000259" key="13">
    <source>
        <dbReference type="Pfam" id="PF00593"/>
    </source>
</evidence>
<dbReference type="Gene3D" id="2.40.170.20">
    <property type="entry name" value="TonB-dependent receptor, beta-barrel domain"/>
    <property type="match status" value="1"/>
</dbReference>
<protein>
    <submittedName>
        <fullName evidence="15">TonB-dependent receptor</fullName>
    </submittedName>
</protein>
<dbReference type="RefSeq" id="WP_135278173.1">
    <property type="nucleotide sequence ID" value="NZ_PQVH01000010.1"/>
</dbReference>
<evidence type="ECO:0000256" key="7">
    <source>
        <dbReference type="ARBA" id="ARBA00023136"/>
    </source>
</evidence>
<keyword evidence="4 10" id="KW-1134">Transmembrane beta strand</keyword>
<dbReference type="AlphaFoldDB" id="A0A4Y9VQM0"/>
<dbReference type="Pfam" id="PF07715">
    <property type="entry name" value="Plug"/>
    <property type="match status" value="1"/>
</dbReference>
<feature type="domain" description="TonB-dependent receptor plug" evidence="14">
    <location>
        <begin position="50"/>
        <end position="163"/>
    </location>
</feature>
<dbReference type="PANTHER" id="PTHR30069">
    <property type="entry name" value="TONB-DEPENDENT OUTER MEMBRANE RECEPTOR"/>
    <property type="match status" value="1"/>
</dbReference>
<keyword evidence="3 10" id="KW-0813">Transport</keyword>